<evidence type="ECO:0000256" key="1">
    <source>
        <dbReference type="SAM" id="MobiDB-lite"/>
    </source>
</evidence>
<keyword evidence="2" id="KW-0812">Transmembrane</keyword>
<comment type="caution">
    <text evidence="3">The sequence shown here is derived from an EMBL/GenBank/DDBJ whole genome shotgun (WGS) entry which is preliminary data.</text>
</comment>
<feature type="compositionally biased region" description="Pro residues" evidence="1">
    <location>
        <begin position="250"/>
        <end position="259"/>
    </location>
</feature>
<dbReference type="InParanoid" id="B4D9B3"/>
<feature type="compositionally biased region" description="Low complexity" evidence="1">
    <location>
        <begin position="260"/>
        <end position="272"/>
    </location>
</feature>
<gene>
    <name evidence="3" type="ORF">CfE428DRAFT_5503</name>
</gene>
<dbReference type="Proteomes" id="UP000005824">
    <property type="component" value="Unassembled WGS sequence"/>
</dbReference>
<feature type="transmembrane region" description="Helical" evidence="2">
    <location>
        <begin position="23"/>
        <end position="44"/>
    </location>
</feature>
<feature type="transmembrane region" description="Helical" evidence="2">
    <location>
        <begin position="209"/>
        <end position="234"/>
    </location>
</feature>
<name>B4D9B3_9BACT</name>
<evidence type="ECO:0000313" key="4">
    <source>
        <dbReference type="Proteomes" id="UP000005824"/>
    </source>
</evidence>
<reference evidence="3 4" key="1">
    <citation type="journal article" date="2011" name="J. Bacteriol.">
        <title>Genome sequence of Chthoniobacter flavus Ellin428, an aerobic heterotrophic soil bacterium.</title>
        <authorList>
            <person name="Kant R."/>
            <person name="van Passel M.W."/>
            <person name="Palva A."/>
            <person name="Lucas S."/>
            <person name="Lapidus A."/>
            <person name="Glavina Del Rio T."/>
            <person name="Dalin E."/>
            <person name="Tice H."/>
            <person name="Bruce D."/>
            <person name="Goodwin L."/>
            <person name="Pitluck S."/>
            <person name="Larimer F.W."/>
            <person name="Land M.L."/>
            <person name="Hauser L."/>
            <person name="Sangwan P."/>
            <person name="de Vos W.M."/>
            <person name="Janssen P.H."/>
            <person name="Smidt H."/>
        </authorList>
    </citation>
    <scope>NUCLEOTIDE SEQUENCE [LARGE SCALE GENOMIC DNA]</scope>
    <source>
        <strain evidence="3 4">Ellin428</strain>
    </source>
</reference>
<sequence length="299" mass="33140">MQAADVYPGSGVGALSLRAAWRWLRLAAVMLLGWQLVTGVGWALDIVTADGHLYKNCTITEVEPGAIRIIYADGAAQILYEDLPPALQKQYFDPAKVMEARKQAADARHVAEARAEEDRRQRQIAAAQAAAQAEAQRAREAEVHQREERVRQRQDDEKKALALKEAVKRAMAKHRITMFGLGLMALGALLALFVYFLPTIIGRHKGNAVAIFAFNLFLGWTLIGWVCALVWACTEDSAMERLARERLNAPPQPTTPPQPYQAQGGPQLPQGGVRRLDQGGRYIEEQGGRYIENGGRYLE</sequence>
<dbReference type="EMBL" id="ABVL01000025">
    <property type="protein sequence ID" value="EDY17016.1"/>
    <property type="molecule type" value="Genomic_DNA"/>
</dbReference>
<proteinExistence type="predicted"/>
<keyword evidence="2" id="KW-1133">Transmembrane helix</keyword>
<dbReference type="AlphaFoldDB" id="B4D9B3"/>
<feature type="region of interest" description="Disordered" evidence="1">
    <location>
        <begin position="137"/>
        <end position="156"/>
    </location>
</feature>
<organism evidence="3 4">
    <name type="scientific">Chthoniobacter flavus Ellin428</name>
    <dbReference type="NCBI Taxonomy" id="497964"/>
    <lineage>
        <taxon>Bacteria</taxon>
        <taxon>Pseudomonadati</taxon>
        <taxon>Verrucomicrobiota</taxon>
        <taxon>Spartobacteria</taxon>
        <taxon>Chthoniobacterales</taxon>
        <taxon>Chthoniobacteraceae</taxon>
        <taxon>Chthoniobacter</taxon>
    </lineage>
</organism>
<accession>B4D9B3</accession>
<dbReference type="RefSeq" id="WP_006982824.1">
    <property type="nucleotide sequence ID" value="NZ_ABVL01000025.1"/>
</dbReference>
<feature type="region of interest" description="Disordered" evidence="1">
    <location>
        <begin position="248"/>
        <end position="274"/>
    </location>
</feature>
<dbReference type="InterPro" id="IPR016410">
    <property type="entry name" value="Phage_imm"/>
</dbReference>
<protein>
    <recommendedName>
        <fullName evidence="5">Superinfection immunity protein</fullName>
    </recommendedName>
</protein>
<feature type="transmembrane region" description="Helical" evidence="2">
    <location>
        <begin position="176"/>
        <end position="197"/>
    </location>
</feature>
<dbReference type="Pfam" id="PF14373">
    <property type="entry name" value="Imm_superinfect"/>
    <property type="match status" value="1"/>
</dbReference>
<keyword evidence="4" id="KW-1185">Reference proteome</keyword>
<evidence type="ECO:0008006" key="5">
    <source>
        <dbReference type="Google" id="ProtNLM"/>
    </source>
</evidence>
<keyword evidence="2" id="KW-0472">Membrane</keyword>
<evidence type="ECO:0000256" key="2">
    <source>
        <dbReference type="SAM" id="Phobius"/>
    </source>
</evidence>
<evidence type="ECO:0000313" key="3">
    <source>
        <dbReference type="EMBL" id="EDY17016.1"/>
    </source>
</evidence>